<accession>A0A2S6HUU2</accession>
<name>A0A2S6HUU2_9FIRM</name>
<dbReference type="InterPro" id="IPR000192">
    <property type="entry name" value="Aminotrans_V_dom"/>
</dbReference>
<dbReference type="PANTHER" id="PTHR11601:SF50">
    <property type="entry name" value="CYSTEINE DESULFURASE ISCS 2-RELATED"/>
    <property type="match status" value="1"/>
</dbReference>
<keyword evidence="5" id="KW-0408">Iron</keyword>
<organism evidence="9 10">
    <name type="scientific">Lacrimispora xylanisolvens</name>
    <dbReference type="NCBI Taxonomy" id="384636"/>
    <lineage>
        <taxon>Bacteria</taxon>
        <taxon>Bacillati</taxon>
        <taxon>Bacillota</taxon>
        <taxon>Clostridia</taxon>
        <taxon>Lachnospirales</taxon>
        <taxon>Lachnospiraceae</taxon>
        <taxon>Lacrimispora</taxon>
    </lineage>
</organism>
<dbReference type="RefSeq" id="WP_104436691.1">
    <property type="nucleotide sequence ID" value="NZ_PTJA01000004.1"/>
</dbReference>
<evidence type="ECO:0000313" key="9">
    <source>
        <dbReference type="EMBL" id="PPK81610.1"/>
    </source>
</evidence>
<dbReference type="Gene3D" id="3.90.1150.10">
    <property type="entry name" value="Aspartate Aminotransferase, domain 1"/>
    <property type="match status" value="1"/>
</dbReference>
<dbReference type="GO" id="GO:0051536">
    <property type="term" value="F:iron-sulfur cluster binding"/>
    <property type="evidence" value="ECO:0007669"/>
    <property type="project" value="UniProtKB-KW"/>
</dbReference>
<dbReference type="PROSITE" id="PS00595">
    <property type="entry name" value="AA_TRANSFER_CLASS_5"/>
    <property type="match status" value="1"/>
</dbReference>
<protein>
    <submittedName>
        <fullName evidence="9">Cysteine desulfurase</fullName>
    </submittedName>
</protein>
<reference evidence="9 10" key="1">
    <citation type="submission" date="2018-02" db="EMBL/GenBank/DDBJ databases">
        <title>Genomic Encyclopedia of Archaeal and Bacterial Type Strains, Phase II (KMG-II): from individual species to whole genera.</title>
        <authorList>
            <person name="Goeker M."/>
        </authorList>
    </citation>
    <scope>NUCLEOTIDE SEQUENCE [LARGE SCALE GENOMIC DNA]</scope>
    <source>
        <strain evidence="9 10">DSM 3808</strain>
    </source>
</reference>
<dbReference type="PIRSF" id="PIRSF005572">
    <property type="entry name" value="NifS"/>
    <property type="match status" value="1"/>
</dbReference>
<dbReference type="InterPro" id="IPR015424">
    <property type="entry name" value="PyrdxlP-dep_Trfase"/>
</dbReference>
<dbReference type="Proteomes" id="UP000237749">
    <property type="component" value="Unassembled WGS sequence"/>
</dbReference>
<dbReference type="InterPro" id="IPR016454">
    <property type="entry name" value="Cysteine_dSase"/>
</dbReference>
<evidence type="ECO:0000259" key="8">
    <source>
        <dbReference type="Pfam" id="PF00266"/>
    </source>
</evidence>
<proteinExistence type="inferred from homology"/>
<dbReference type="Pfam" id="PF00266">
    <property type="entry name" value="Aminotran_5"/>
    <property type="match status" value="1"/>
</dbReference>
<dbReference type="Gene3D" id="3.40.640.10">
    <property type="entry name" value="Type I PLP-dependent aspartate aminotransferase-like (Major domain)"/>
    <property type="match status" value="1"/>
</dbReference>
<feature type="domain" description="Aminotransferase class V" evidence="8">
    <location>
        <begin position="4"/>
        <end position="366"/>
    </location>
</feature>
<keyword evidence="3" id="KW-0479">Metal-binding</keyword>
<dbReference type="EMBL" id="PTJA01000004">
    <property type="protein sequence ID" value="PPK81610.1"/>
    <property type="molecule type" value="Genomic_DNA"/>
</dbReference>
<evidence type="ECO:0000256" key="7">
    <source>
        <dbReference type="RuleBase" id="RU004504"/>
    </source>
</evidence>
<comment type="caution">
    <text evidence="9">The sequence shown here is derived from an EMBL/GenBank/DDBJ whole genome shotgun (WGS) entry which is preliminary data.</text>
</comment>
<dbReference type="GO" id="GO:0046872">
    <property type="term" value="F:metal ion binding"/>
    <property type="evidence" value="ECO:0007669"/>
    <property type="project" value="UniProtKB-KW"/>
</dbReference>
<evidence type="ECO:0000256" key="4">
    <source>
        <dbReference type="ARBA" id="ARBA00022898"/>
    </source>
</evidence>
<sequence length="384" mass="42241">MEAYFDNSASTKVLEPVKEIVIKTMMEDYGNPSARHKKGLDAERYIKEAAETIAGTLKVAAKEIVFTSGGSESNNMAIIETAMANKRAGNHIISTGIEHASVYNPLAYLEEQGFRVTYLSVDRQGHINLEELEEAICPETILVSIMYVNNEIGAIEPVEAISKIIKKKNPDILFHVDAIQAYGKLLIRPKSQGIDLLSVSAHKIHGPKGIGFLYIDKRVKIRPMIYGGGQQRGMRSGTENVPGVAGLSAAANFMYTNHREKIRAITEIKDYLIDRLSEIDGVTINSLKGELSAPQIVSASFSGIRSEVLLHALEEKEIYVSSGSACSSNHPAVSGTLKGIGIKPELLDSTLRFSFGVFNTREEVDYCIQTLKELLPVLRRYQRG</sequence>
<dbReference type="InterPro" id="IPR015422">
    <property type="entry name" value="PyrdxlP-dep_Trfase_small"/>
</dbReference>
<comment type="similarity">
    <text evidence="2">Belongs to the class-V pyridoxal-phosphate-dependent aminotransferase family. NifS/IscS subfamily.</text>
</comment>
<keyword evidence="4" id="KW-0663">Pyridoxal phosphate</keyword>
<evidence type="ECO:0000313" key="10">
    <source>
        <dbReference type="Proteomes" id="UP000237749"/>
    </source>
</evidence>
<keyword evidence="6" id="KW-0411">Iron-sulfur</keyword>
<dbReference type="GO" id="GO:0031071">
    <property type="term" value="F:cysteine desulfurase activity"/>
    <property type="evidence" value="ECO:0007669"/>
    <property type="project" value="UniProtKB-ARBA"/>
</dbReference>
<dbReference type="SUPFAM" id="SSF53383">
    <property type="entry name" value="PLP-dependent transferases"/>
    <property type="match status" value="1"/>
</dbReference>
<dbReference type="InterPro" id="IPR020578">
    <property type="entry name" value="Aminotrans_V_PyrdxlP_BS"/>
</dbReference>
<dbReference type="InterPro" id="IPR015421">
    <property type="entry name" value="PyrdxlP-dep_Trfase_major"/>
</dbReference>
<evidence type="ECO:0000256" key="1">
    <source>
        <dbReference type="ARBA" id="ARBA00001933"/>
    </source>
</evidence>
<dbReference type="FunFam" id="3.40.640.10:FF:000084">
    <property type="entry name" value="IscS-like cysteine desulfurase"/>
    <property type="match status" value="1"/>
</dbReference>
<dbReference type="OrthoDB" id="389074at2"/>
<evidence type="ECO:0000256" key="5">
    <source>
        <dbReference type="ARBA" id="ARBA00023004"/>
    </source>
</evidence>
<dbReference type="PANTHER" id="PTHR11601">
    <property type="entry name" value="CYSTEINE DESULFURYLASE FAMILY MEMBER"/>
    <property type="match status" value="1"/>
</dbReference>
<keyword evidence="10" id="KW-1185">Reference proteome</keyword>
<evidence type="ECO:0000256" key="2">
    <source>
        <dbReference type="ARBA" id="ARBA00006490"/>
    </source>
</evidence>
<comment type="cofactor">
    <cofactor evidence="1 7">
        <name>pyridoxal 5'-phosphate</name>
        <dbReference type="ChEBI" id="CHEBI:597326"/>
    </cofactor>
</comment>
<dbReference type="Gene3D" id="1.10.260.50">
    <property type="match status" value="1"/>
</dbReference>
<gene>
    <name evidence="9" type="ORF">BXY41_104413</name>
</gene>
<evidence type="ECO:0000256" key="3">
    <source>
        <dbReference type="ARBA" id="ARBA00022723"/>
    </source>
</evidence>
<dbReference type="AlphaFoldDB" id="A0A2S6HUU2"/>
<evidence type="ECO:0000256" key="6">
    <source>
        <dbReference type="ARBA" id="ARBA00023014"/>
    </source>
</evidence>